<dbReference type="Proteomes" id="UP000046393">
    <property type="component" value="Unplaced"/>
</dbReference>
<protein>
    <submittedName>
        <fullName evidence="3">DUF4485 domain-containing protein</fullName>
    </submittedName>
</protein>
<organism evidence="2 3">
    <name type="scientific">Syphacia muris</name>
    <dbReference type="NCBI Taxonomy" id="451379"/>
    <lineage>
        <taxon>Eukaryota</taxon>
        <taxon>Metazoa</taxon>
        <taxon>Ecdysozoa</taxon>
        <taxon>Nematoda</taxon>
        <taxon>Chromadorea</taxon>
        <taxon>Rhabditida</taxon>
        <taxon>Spirurina</taxon>
        <taxon>Oxyuridomorpha</taxon>
        <taxon>Oxyuroidea</taxon>
        <taxon>Oxyuridae</taxon>
        <taxon>Syphacia</taxon>
    </lineage>
</organism>
<name>A0A0N5AV91_9BILA</name>
<evidence type="ECO:0000313" key="2">
    <source>
        <dbReference type="Proteomes" id="UP000046393"/>
    </source>
</evidence>
<dbReference type="WBParaSite" id="SMUV_0000880201-mRNA-1">
    <property type="protein sequence ID" value="SMUV_0000880201-mRNA-1"/>
    <property type="gene ID" value="SMUV_0000880201"/>
</dbReference>
<proteinExistence type="predicted"/>
<evidence type="ECO:0000256" key="1">
    <source>
        <dbReference type="SAM" id="MobiDB-lite"/>
    </source>
</evidence>
<evidence type="ECO:0000313" key="3">
    <source>
        <dbReference type="WBParaSite" id="SMUV_0000880201-mRNA-1"/>
    </source>
</evidence>
<accession>A0A0N5AV91</accession>
<reference evidence="3" key="1">
    <citation type="submission" date="2017-02" db="UniProtKB">
        <authorList>
            <consortium name="WormBaseParasite"/>
        </authorList>
    </citation>
    <scope>IDENTIFICATION</scope>
</reference>
<keyword evidence="2" id="KW-1185">Reference proteome</keyword>
<feature type="region of interest" description="Disordered" evidence="1">
    <location>
        <begin position="126"/>
        <end position="154"/>
    </location>
</feature>
<dbReference type="AlphaFoldDB" id="A0A0N5AV91"/>
<sequence length="175" mass="19278">MAIENRRHRKVLEMSLNELRAVASLVVPQNGTRTMNAEDLQELIIRCLLPSDISYAKIHRHLLWIKQVFCNTANSVAFNAISKDVSSLKIGTPQTSKRNQTNECVLNPSSLPPLSQAAAITSQPLRAASPAHAPVSPTSARNLHRQNEKENEPEDCCGQCCYELINCCGGIMNSL</sequence>